<keyword evidence="1" id="KW-1133">Transmembrane helix</keyword>
<keyword evidence="3" id="KW-1185">Reference proteome</keyword>
<comment type="caution">
    <text evidence="2">The sequence shown here is derived from an EMBL/GenBank/DDBJ whole genome shotgun (WGS) entry which is preliminary data.</text>
</comment>
<evidence type="ECO:0000313" key="3">
    <source>
        <dbReference type="Proteomes" id="UP001140949"/>
    </source>
</evidence>
<feature type="transmembrane region" description="Helical" evidence="1">
    <location>
        <begin position="32"/>
        <end position="51"/>
    </location>
</feature>
<accession>A0AAX6G8R0</accession>
<dbReference type="EMBL" id="JANAVB010021798">
    <property type="protein sequence ID" value="KAJ6824863.1"/>
    <property type="molecule type" value="Genomic_DNA"/>
</dbReference>
<proteinExistence type="predicted"/>
<name>A0AAX6G8R0_IRIPA</name>
<reference evidence="2" key="2">
    <citation type="submission" date="2023-04" db="EMBL/GenBank/DDBJ databases">
        <authorList>
            <person name="Bruccoleri R.E."/>
            <person name="Oakeley E.J."/>
            <person name="Faust A.-M."/>
            <person name="Dessus-Babus S."/>
            <person name="Altorfer M."/>
            <person name="Burckhardt D."/>
            <person name="Oertli M."/>
            <person name="Naumann U."/>
            <person name="Petersen F."/>
            <person name="Wong J."/>
        </authorList>
    </citation>
    <scope>NUCLEOTIDE SEQUENCE</scope>
    <source>
        <strain evidence="2">GSM-AAB239-AS_SAM_17_03QT</strain>
        <tissue evidence="2">Leaf</tissue>
    </source>
</reference>
<dbReference type="AlphaFoldDB" id="A0AAX6G8R0"/>
<evidence type="ECO:0000313" key="2">
    <source>
        <dbReference type="EMBL" id="KAJ6824863.1"/>
    </source>
</evidence>
<keyword evidence="1" id="KW-0812">Transmembrane</keyword>
<evidence type="ECO:0000256" key="1">
    <source>
        <dbReference type="SAM" id="Phobius"/>
    </source>
</evidence>
<keyword evidence="1" id="KW-0472">Membrane</keyword>
<dbReference type="Proteomes" id="UP001140949">
    <property type="component" value="Unassembled WGS sequence"/>
</dbReference>
<gene>
    <name evidence="2" type="ORF">M6B38_379800</name>
</gene>
<protein>
    <submittedName>
        <fullName evidence="2">Regulator of nonsense transcripts 1-like protein</fullName>
    </submittedName>
</protein>
<reference evidence="2" key="1">
    <citation type="journal article" date="2023" name="GigaByte">
        <title>Genome assembly of the bearded iris, Iris pallida Lam.</title>
        <authorList>
            <person name="Bruccoleri R.E."/>
            <person name="Oakeley E.J."/>
            <person name="Faust A.M.E."/>
            <person name="Altorfer M."/>
            <person name="Dessus-Babus S."/>
            <person name="Burckhardt D."/>
            <person name="Oertli M."/>
            <person name="Naumann U."/>
            <person name="Petersen F."/>
            <person name="Wong J."/>
        </authorList>
    </citation>
    <scope>NUCLEOTIDE SEQUENCE</scope>
    <source>
        <strain evidence="2">GSM-AAB239-AS_SAM_17_03QT</strain>
    </source>
</reference>
<organism evidence="2 3">
    <name type="scientific">Iris pallida</name>
    <name type="common">Sweet iris</name>
    <dbReference type="NCBI Taxonomy" id="29817"/>
    <lineage>
        <taxon>Eukaryota</taxon>
        <taxon>Viridiplantae</taxon>
        <taxon>Streptophyta</taxon>
        <taxon>Embryophyta</taxon>
        <taxon>Tracheophyta</taxon>
        <taxon>Spermatophyta</taxon>
        <taxon>Magnoliopsida</taxon>
        <taxon>Liliopsida</taxon>
        <taxon>Asparagales</taxon>
        <taxon>Iridaceae</taxon>
        <taxon>Iridoideae</taxon>
        <taxon>Irideae</taxon>
        <taxon>Iris</taxon>
    </lineage>
</organism>
<sequence length="71" mass="8373">MARHFLIWTMILGHGLNSFAPFRRHLTEVRDFFFPFFPSVKSLSILFFLFLDSSEKSFFFNEPTSQSLSFG</sequence>